<dbReference type="Proteomes" id="UP001345827">
    <property type="component" value="Unassembled WGS sequence"/>
</dbReference>
<reference evidence="2 3" key="1">
    <citation type="submission" date="2023-06" db="EMBL/GenBank/DDBJ databases">
        <title>Black Yeasts Isolated from many extreme environments.</title>
        <authorList>
            <person name="Coleine C."/>
            <person name="Stajich J.E."/>
            <person name="Selbmann L."/>
        </authorList>
    </citation>
    <scope>NUCLEOTIDE SEQUENCE [LARGE SCALE GENOMIC DNA]</scope>
    <source>
        <strain evidence="2 3">CCFEE 5887</strain>
    </source>
</reference>
<dbReference type="Gene3D" id="2.60.270.20">
    <property type="entry name" value="Cytolysin/lectin"/>
    <property type="match status" value="1"/>
</dbReference>
<dbReference type="InterPro" id="IPR009960">
    <property type="entry name" value="Fruit_body_lectin_fun"/>
</dbReference>
<comment type="caution">
    <text evidence="2">The sequence shown here is derived from an EMBL/GenBank/DDBJ whole genome shotgun (WGS) entry which is preliminary data.</text>
</comment>
<feature type="domain" description="Heterokaryon incompatibility" evidence="1">
    <location>
        <begin position="25"/>
        <end position="112"/>
    </location>
</feature>
<dbReference type="Pfam" id="PF07367">
    <property type="entry name" value="FB_lectin"/>
    <property type="match status" value="1"/>
</dbReference>
<dbReference type="AlphaFoldDB" id="A0AAV9Q273"/>
<dbReference type="Pfam" id="PF06985">
    <property type="entry name" value="HET"/>
    <property type="match status" value="1"/>
</dbReference>
<accession>A0AAV9Q273</accession>
<dbReference type="PANTHER" id="PTHR10622">
    <property type="entry name" value="HET DOMAIN-CONTAINING PROTEIN"/>
    <property type="match status" value="1"/>
</dbReference>
<evidence type="ECO:0000313" key="3">
    <source>
        <dbReference type="Proteomes" id="UP001345827"/>
    </source>
</evidence>
<keyword evidence="3" id="KW-1185">Reference proteome</keyword>
<gene>
    <name evidence="2" type="ORF">LTR25_007563</name>
</gene>
<dbReference type="PANTHER" id="PTHR10622:SF10">
    <property type="entry name" value="HET DOMAIN-CONTAINING PROTEIN"/>
    <property type="match status" value="1"/>
</dbReference>
<dbReference type="InterPro" id="IPR010730">
    <property type="entry name" value="HET"/>
</dbReference>
<dbReference type="InterPro" id="IPR015926">
    <property type="entry name" value="Cytolysin/lectin"/>
</dbReference>
<name>A0AAV9Q273_9PEZI</name>
<evidence type="ECO:0000313" key="2">
    <source>
        <dbReference type="EMBL" id="KAK5532859.1"/>
    </source>
</evidence>
<protein>
    <recommendedName>
        <fullName evidence="1">Heterokaryon incompatibility domain-containing protein</fullName>
    </recommendedName>
</protein>
<dbReference type="EMBL" id="JAXLQG010000014">
    <property type="protein sequence ID" value="KAK5532859.1"/>
    <property type="molecule type" value="Genomic_DNA"/>
</dbReference>
<dbReference type="SUPFAM" id="SSF63724">
    <property type="entry name" value="Cytolysin/lectin"/>
    <property type="match status" value="1"/>
</dbReference>
<proteinExistence type="predicted"/>
<organism evidence="2 3">
    <name type="scientific">Vermiconidia calcicola</name>
    <dbReference type="NCBI Taxonomy" id="1690605"/>
    <lineage>
        <taxon>Eukaryota</taxon>
        <taxon>Fungi</taxon>
        <taxon>Dikarya</taxon>
        <taxon>Ascomycota</taxon>
        <taxon>Pezizomycotina</taxon>
        <taxon>Dothideomycetes</taxon>
        <taxon>Dothideomycetidae</taxon>
        <taxon>Mycosphaerellales</taxon>
        <taxon>Extremaceae</taxon>
        <taxon>Vermiconidia</taxon>
    </lineage>
</organism>
<sequence length="492" mass="56412">MRLLQLTNDGELSLTKNRINNIPPYAILSHTWGDDEEEVTFKDLSEGSGKPKTGYRKIQFCGAQAAHDGLQHFWVDTCCIDKTNNAELSEAINSMFNWYQDADICYVYLSDALDFSTLDSSRWFRRGWTLQELLAPKRMVFFNSRWVRLDTRSNLSPTISRITGIPRRMLLLDFSGEYSVAQVMSWAAGRETTREEDIAYCLLGLLGVNMPLLYGEGPRAFERLQQEFMKTSTDHSLFSWRGPGAERGPFARSPTEFRHCKDFTAGEGHSLDFSMTNRGLRIDLPLVIVEDGNFAAVLDCRGPDNFRRAIYLKEVRPKVYRRVRCTEELRRIDPGEVISTPTTVYIEPAIPRTLGRDRSMPRKDGYSFRVDFRAALLNSFSLEQHYSPDDKFQWNLTNSTEGFSFLTVDCSGQYGGLRFNNTESGEEFSVILGIHNWKAWLDITNIGTNETFESVVEEYYHYRTAHVKHNTADGGIFFLRDDAGKCQYVDVK</sequence>
<evidence type="ECO:0000259" key="1">
    <source>
        <dbReference type="Pfam" id="PF06985"/>
    </source>
</evidence>